<dbReference type="SUPFAM" id="SSF47473">
    <property type="entry name" value="EF-hand"/>
    <property type="match status" value="1"/>
</dbReference>
<comment type="caution">
    <text evidence="7">The sequence shown here is derived from an EMBL/GenBank/DDBJ whole genome shotgun (WGS) entry which is preliminary data.</text>
</comment>
<evidence type="ECO:0000256" key="1">
    <source>
        <dbReference type="ARBA" id="ARBA00004141"/>
    </source>
</evidence>
<evidence type="ECO:0000313" key="7">
    <source>
        <dbReference type="EMBL" id="CAB3359520.1"/>
    </source>
</evidence>
<dbReference type="SUPFAM" id="SSF81324">
    <property type="entry name" value="Voltage-gated potassium channels"/>
    <property type="match status" value="2"/>
</dbReference>
<feature type="transmembrane region" description="Helical" evidence="5">
    <location>
        <begin position="626"/>
        <end position="650"/>
    </location>
</feature>
<dbReference type="GO" id="GO:0005216">
    <property type="term" value="F:monoatomic ion channel activity"/>
    <property type="evidence" value="ECO:0007669"/>
    <property type="project" value="InterPro"/>
</dbReference>
<comment type="subcellular location">
    <subcellularLocation>
        <location evidence="1">Membrane</location>
        <topology evidence="1">Multi-pass membrane protein</topology>
    </subcellularLocation>
</comment>
<keyword evidence="4 5" id="KW-0472">Membrane</keyword>
<dbReference type="Pfam" id="PF00520">
    <property type="entry name" value="Ion_trans"/>
    <property type="match status" value="2"/>
</dbReference>
<dbReference type="FunFam" id="1.10.287.70:FF:000062">
    <property type="entry name" value="Two pore calcium channel protein 1"/>
    <property type="match status" value="1"/>
</dbReference>
<reference evidence="7 8" key="1">
    <citation type="submission" date="2020-04" db="EMBL/GenBank/DDBJ databases">
        <authorList>
            <person name="Alioto T."/>
            <person name="Alioto T."/>
            <person name="Gomez Garrido J."/>
        </authorList>
    </citation>
    <scope>NUCLEOTIDE SEQUENCE [LARGE SCALE GENOMIC DNA]</scope>
</reference>
<keyword evidence="8" id="KW-1185">Reference proteome</keyword>
<feature type="transmembrane region" description="Helical" evidence="5">
    <location>
        <begin position="567"/>
        <end position="589"/>
    </location>
</feature>
<name>A0A8S1BUD8_9INSE</name>
<dbReference type="AlphaFoldDB" id="A0A8S1BUD8"/>
<evidence type="ECO:0000256" key="3">
    <source>
        <dbReference type="ARBA" id="ARBA00022989"/>
    </source>
</evidence>
<dbReference type="Proteomes" id="UP000494165">
    <property type="component" value="Unassembled WGS sequence"/>
</dbReference>
<feature type="domain" description="EF-hand" evidence="6">
    <location>
        <begin position="382"/>
        <end position="417"/>
    </location>
</feature>
<dbReference type="GO" id="GO:0010008">
    <property type="term" value="C:endosome membrane"/>
    <property type="evidence" value="ECO:0007669"/>
    <property type="project" value="TreeGrafter"/>
</dbReference>
<feature type="transmembrane region" description="Helical" evidence="5">
    <location>
        <begin position="243"/>
        <end position="263"/>
    </location>
</feature>
<dbReference type="EMBL" id="CADEPI010000001">
    <property type="protein sequence ID" value="CAB3359520.1"/>
    <property type="molecule type" value="Genomic_DNA"/>
</dbReference>
<dbReference type="Gene3D" id="1.10.238.10">
    <property type="entry name" value="EF-hand"/>
    <property type="match status" value="1"/>
</dbReference>
<evidence type="ECO:0000313" key="8">
    <source>
        <dbReference type="Proteomes" id="UP000494165"/>
    </source>
</evidence>
<feature type="transmembrane region" description="Helical" evidence="5">
    <location>
        <begin position="670"/>
        <end position="694"/>
    </location>
</feature>
<dbReference type="GO" id="GO:0005765">
    <property type="term" value="C:lysosomal membrane"/>
    <property type="evidence" value="ECO:0007669"/>
    <property type="project" value="InterPro"/>
</dbReference>
<dbReference type="PANTHER" id="PTHR46474:SF1">
    <property type="entry name" value="TWO PORE CHANNEL PROTEIN 1"/>
    <property type="match status" value="1"/>
</dbReference>
<dbReference type="Gene3D" id="1.20.120.350">
    <property type="entry name" value="Voltage-gated potassium channels. Chain C"/>
    <property type="match status" value="1"/>
</dbReference>
<dbReference type="Gene3D" id="1.10.287.70">
    <property type="match status" value="2"/>
</dbReference>
<gene>
    <name evidence="7" type="ORF">CLODIP_2_CD05358</name>
</gene>
<dbReference type="InterPro" id="IPR027359">
    <property type="entry name" value="Volt_channel_dom_sf"/>
</dbReference>
<dbReference type="InterPro" id="IPR005821">
    <property type="entry name" value="Ion_trans_dom"/>
</dbReference>
<proteinExistence type="predicted"/>
<keyword evidence="3 5" id="KW-1133">Transmembrane helix</keyword>
<feature type="transmembrane region" description="Helical" evidence="5">
    <location>
        <begin position="527"/>
        <end position="547"/>
    </location>
</feature>
<dbReference type="PROSITE" id="PS50222">
    <property type="entry name" value="EF_HAND_2"/>
    <property type="match status" value="1"/>
</dbReference>
<evidence type="ECO:0000259" key="6">
    <source>
        <dbReference type="PROSITE" id="PS50222"/>
    </source>
</evidence>
<dbReference type="InterPro" id="IPR002048">
    <property type="entry name" value="EF_hand_dom"/>
</dbReference>
<evidence type="ECO:0000256" key="5">
    <source>
        <dbReference type="SAM" id="Phobius"/>
    </source>
</evidence>
<protein>
    <recommendedName>
        <fullName evidence="6">EF-hand domain-containing protein</fullName>
    </recommendedName>
</protein>
<feature type="transmembrane region" description="Helical" evidence="5">
    <location>
        <begin position="308"/>
        <end position="331"/>
    </location>
</feature>
<feature type="transmembrane region" description="Helical" evidence="5">
    <location>
        <begin position="454"/>
        <end position="471"/>
    </location>
</feature>
<sequence length="812" mass="92187">MSRDRGGDISTDGYNRFHDVTGVSRLLSDSGRQRTPTQVSNEGTEFDEILQQDLVTNDLELAQLNSPQDEDKALWEMNYHEAAIFLEEGENNDKFDFHPKNPAALPAYLIVHSSWYHSLDLAASIVLLVLALAESPAIPQFELPILVHGAIELVALIVIGIEQAMKLRWLGWKPFLTHKRTAIKGLTLIIMVVEACVVIVRQSSHFRVTRALRPIFVIDNKYSGGVRRFVRQILQSLPPILDMLGMIMLMVALYSLLGLFLFGLDKDDSYFSSLPISFVSLFVLLTTANFPDVMMPSYAKSKWNSIFFISYISIVLYLLMNLLLAVVYEAFTSIEKDKFRKLLLHKREGAKRAFALLVGPGDHSSVTFRRFSGLMKYFRPKKSRRDVLLTFKHLDVSGRGRLTLSEFVQIYEAVNLRWVPNEPEQVWFTSSQLPWSLFGKAAATIFDWVHFERVVFFTVVLNVLVMAFRIFGTTTIIEHSAVSLIASWDTVIFAGLFIVEACIRCGALGITRYFASGWNCYDFASTLLLVLSMTIVSLYPDMSFLVLSRPLRIIRVFKVKKRFRDVFGTLLLMMPRMSSAATVLLLLYFTFGIIGMELFADIELKNCCVNSTVESYYLGKEQGGVALYYFISFSDLLASGVVLFHLSVVNNWHVTMEGYAVASGNGLSRLFFMLFNLVTMVVFTIVVASILGAFRFRIQYKEQTSKAEERHMLSVEVILHWEELTMFFPKHSPSFIAEEIGVGITHGGSTSFIGTRARTTEVLQMKMYKDDITKWLADEEENFSPTLNSRLLQAEPWSSNLRVTQSRQRLAS</sequence>
<feature type="transmembrane region" description="Helical" evidence="5">
    <location>
        <begin position="491"/>
        <end position="515"/>
    </location>
</feature>
<feature type="transmembrane region" description="Helical" evidence="5">
    <location>
        <begin position="270"/>
        <end position="288"/>
    </location>
</feature>
<evidence type="ECO:0000256" key="2">
    <source>
        <dbReference type="ARBA" id="ARBA00022692"/>
    </source>
</evidence>
<dbReference type="OrthoDB" id="10068803at2759"/>
<dbReference type="InterPro" id="IPR028801">
    <property type="entry name" value="TPC1_animal"/>
</dbReference>
<dbReference type="PANTHER" id="PTHR46474">
    <property type="entry name" value="TWO PORE CALCIUM CHANNEL PROTEIN 1"/>
    <property type="match status" value="1"/>
</dbReference>
<organism evidence="7 8">
    <name type="scientific">Cloeon dipterum</name>
    <dbReference type="NCBI Taxonomy" id="197152"/>
    <lineage>
        <taxon>Eukaryota</taxon>
        <taxon>Metazoa</taxon>
        <taxon>Ecdysozoa</taxon>
        <taxon>Arthropoda</taxon>
        <taxon>Hexapoda</taxon>
        <taxon>Insecta</taxon>
        <taxon>Pterygota</taxon>
        <taxon>Palaeoptera</taxon>
        <taxon>Ephemeroptera</taxon>
        <taxon>Pisciforma</taxon>
        <taxon>Baetidae</taxon>
        <taxon>Cloeon</taxon>
    </lineage>
</organism>
<dbReference type="GO" id="GO:0022832">
    <property type="term" value="F:voltage-gated channel activity"/>
    <property type="evidence" value="ECO:0007669"/>
    <property type="project" value="InterPro"/>
</dbReference>
<accession>A0A8S1BUD8</accession>
<evidence type="ECO:0000256" key="4">
    <source>
        <dbReference type="ARBA" id="ARBA00023136"/>
    </source>
</evidence>
<dbReference type="InterPro" id="IPR011992">
    <property type="entry name" value="EF-hand-dom_pair"/>
</dbReference>
<keyword evidence="2 5" id="KW-0812">Transmembrane</keyword>
<dbReference type="GO" id="GO:0005509">
    <property type="term" value="F:calcium ion binding"/>
    <property type="evidence" value="ECO:0007669"/>
    <property type="project" value="InterPro"/>
</dbReference>